<keyword evidence="1" id="KW-0732">Signal</keyword>
<reference evidence="3" key="1">
    <citation type="submission" date="2021-12" db="EMBL/GenBank/DDBJ databases">
        <authorList>
            <person name="Rodrigo-Torres L."/>
            <person name="Arahal R. D."/>
            <person name="Lucena T."/>
        </authorList>
    </citation>
    <scope>NUCLEOTIDE SEQUENCE</scope>
    <source>
        <strain evidence="3">CECT 8419</strain>
    </source>
</reference>
<feature type="signal peptide" evidence="1">
    <location>
        <begin position="1"/>
        <end position="16"/>
    </location>
</feature>
<dbReference type="Pfam" id="PF01979">
    <property type="entry name" value="Amidohydro_1"/>
    <property type="match status" value="1"/>
</dbReference>
<dbReference type="PANTHER" id="PTHR43135:SF3">
    <property type="entry name" value="ALPHA-D-RIBOSE 1-METHYLPHOSPHONATE 5-TRIPHOSPHATE DIPHOSPHATASE"/>
    <property type="match status" value="1"/>
</dbReference>
<dbReference type="PANTHER" id="PTHR43135">
    <property type="entry name" value="ALPHA-D-RIBOSE 1-METHYLPHOSPHONATE 5-TRIPHOSPHATE DIPHOSPHATASE"/>
    <property type="match status" value="1"/>
</dbReference>
<name>A0ABM9B346_9BACT</name>
<keyword evidence="4" id="KW-1185">Reference proteome</keyword>
<dbReference type="Gene3D" id="2.30.40.10">
    <property type="entry name" value="Urease, subunit C, domain 1"/>
    <property type="match status" value="1"/>
</dbReference>
<dbReference type="InterPro" id="IPR051781">
    <property type="entry name" value="Metallo-dep_Hydrolase"/>
</dbReference>
<dbReference type="Proteomes" id="UP000837803">
    <property type="component" value="Unassembled WGS sequence"/>
</dbReference>
<sequence>MKLLIACLLLPLFAFAQTTYLHCGRLITGTDEEVLTEHTLVVTDGRIAMVEAGYLEPTDSVAVIDLRAHTVLPGLIDLHVHVESQSSPTAYSERFTMDPADVALRATAYCRKTLEAGFTTVRDLGGSGVNVSLRDAINRGHVVGPRIFTAEKAIATTGGHADPSNGRNRELSFDAGPEAGVINGPEEAYKAVRTRYKNGADCIKITATGGVLSVAKDGSGPQFTDAELEAIVAAAKDYGMHTAAHAHGVEGMKRAIRAGITTIEHGSLMDEEAMALMIEHGTYYVPTLSAGKFVAEKAKIPGYFPPVIVPKALSIGAALQATFKQAYDRGVKIAFGTDSGVSPHGDNAGEFVYMVEAGVPPLEAIRTATVTAAEVLGMEAELGQLSVGFLADVVAVPGDPREDIGVMREVMFVMKEGVVMKNSPTSSRK</sequence>
<dbReference type="InterPro" id="IPR057744">
    <property type="entry name" value="OTAase-like"/>
</dbReference>
<dbReference type="SUPFAM" id="SSF51556">
    <property type="entry name" value="Metallo-dependent hydrolases"/>
    <property type="match status" value="1"/>
</dbReference>
<evidence type="ECO:0000313" key="4">
    <source>
        <dbReference type="Proteomes" id="UP000837803"/>
    </source>
</evidence>
<feature type="domain" description="Amidohydrolase-related" evidence="2">
    <location>
        <begin position="70"/>
        <end position="418"/>
    </location>
</feature>
<dbReference type="Gene3D" id="3.20.20.140">
    <property type="entry name" value="Metal-dependent hydrolases"/>
    <property type="match status" value="1"/>
</dbReference>
<proteinExistence type="predicted"/>
<dbReference type="EMBL" id="CAKLPZ010000003">
    <property type="protein sequence ID" value="CAH1001553.1"/>
    <property type="molecule type" value="Genomic_DNA"/>
</dbReference>
<gene>
    <name evidence="3" type="ORF">LEM8419_02456</name>
</gene>
<dbReference type="InterPro" id="IPR032466">
    <property type="entry name" value="Metal_Hydrolase"/>
</dbReference>
<dbReference type="InterPro" id="IPR011059">
    <property type="entry name" value="Metal-dep_hydrolase_composite"/>
</dbReference>
<protein>
    <recommendedName>
        <fullName evidence="2">Amidohydrolase-related domain-containing protein</fullName>
    </recommendedName>
</protein>
<dbReference type="InterPro" id="IPR006680">
    <property type="entry name" value="Amidohydro-rel"/>
</dbReference>
<evidence type="ECO:0000259" key="2">
    <source>
        <dbReference type="Pfam" id="PF01979"/>
    </source>
</evidence>
<comment type="caution">
    <text evidence="3">The sequence shown here is derived from an EMBL/GenBank/DDBJ whole genome shotgun (WGS) entry which is preliminary data.</text>
</comment>
<evidence type="ECO:0000313" key="3">
    <source>
        <dbReference type="EMBL" id="CAH1001553.1"/>
    </source>
</evidence>
<accession>A0ABM9B346</accession>
<dbReference type="SUPFAM" id="SSF51338">
    <property type="entry name" value="Composite domain of metallo-dependent hydrolases"/>
    <property type="match status" value="1"/>
</dbReference>
<dbReference type="RefSeq" id="WP_238751403.1">
    <property type="nucleotide sequence ID" value="NZ_CAKLPZ010000003.1"/>
</dbReference>
<evidence type="ECO:0000256" key="1">
    <source>
        <dbReference type="SAM" id="SignalP"/>
    </source>
</evidence>
<dbReference type="CDD" id="cd01299">
    <property type="entry name" value="Met_dep_hydrolase_A"/>
    <property type="match status" value="1"/>
</dbReference>
<feature type="chain" id="PRO_5045514322" description="Amidohydrolase-related domain-containing protein" evidence="1">
    <location>
        <begin position="17"/>
        <end position="429"/>
    </location>
</feature>
<organism evidence="3 4">
    <name type="scientific">Neolewinella maritima</name>
    <dbReference type="NCBI Taxonomy" id="1383882"/>
    <lineage>
        <taxon>Bacteria</taxon>
        <taxon>Pseudomonadati</taxon>
        <taxon>Bacteroidota</taxon>
        <taxon>Saprospiria</taxon>
        <taxon>Saprospirales</taxon>
        <taxon>Lewinellaceae</taxon>
        <taxon>Neolewinella</taxon>
    </lineage>
</organism>